<dbReference type="InterPro" id="IPR002347">
    <property type="entry name" value="SDR_fam"/>
</dbReference>
<dbReference type="EMBL" id="CAIIXF020000008">
    <property type="protein sequence ID" value="CAH1791843.1"/>
    <property type="molecule type" value="Genomic_DNA"/>
</dbReference>
<organism evidence="2 3">
    <name type="scientific">Owenia fusiformis</name>
    <name type="common">Polychaete worm</name>
    <dbReference type="NCBI Taxonomy" id="6347"/>
    <lineage>
        <taxon>Eukaryota</taxon>
        <taxon>Metazoa</taxon>
        <taxon>Spiralia</taxon>
        <taxon>Lophotrochozoa</taxon>
        <taxon>Annelida</taxon>
        <taxon>Polychaeta</taxon>
        <taxon>Sedentaria</taxon>
        <taxon>Canalipalpata</taxon>
        <taxon>Sabellida</taxon>
        <taxon>Oweniida</taxon>
        <taxon>Oweniidae</taxon>
        <taxon>Owenia</taxon>
    </lineage>
</organism>
<proteinExistence type="inferred from homology"/>
<dbReference type="AlphaFoldDB" id="A0A8J1U2T2"/>
<gene>
    <name evidence="2" type="ORF">OFUS_LOCUS16886</name>
</gene>
<keyword evidence="3" id="KW-1185">Reference proteome</keyword>
<sequence length="339" mass="38064">MFPQDMQLPGEDWIFSWYVIFFAMFCGGVIAFKQYMKGAPCQSTERVKGKTIIITGANSGMGKETAKELLKRGARVILACRDVEKGEEAVNDIKEQLRKKELNAVVMKLDLSSFISVREFAKEFLKNESKLDVLINNAGVILLPERILSKDGFEMQLASNYLGHFLLTHLLLDRLESSAPSRIINMSAVAYQLADDIDLEDMNYENKEYNRSNAYAQSKLAVLLFTREMSRILEGTKVTVNAVHPGVVNSPGLRHMPFKSSPFLSLSFTLPIWYFTKSSKDGAQTTIYLAVASDVETVSGKFFVECAEKEVTENACNDDLAKKLYGKSLEWTGLNKKTK</sequence>
<dbReference type="InterPro" id="IPR036291">
    <property type="entry name" value="NAD(P)-bd_dom_sf"/>
</dbReference>
<evidence type="ECO:0000256" key="1">
    <source>
        <dbReference type="RuleBase" id="RU000363"/>
    </source>
</evidence>
<dbReference type="Pfam" id="PF00106">
    <property type="entry name" value="adh_short"/>
    <property type="match status" value="2"/>
</dbReference>
<dbReference type="PANTHER" id="PTHR43157">
    <property type="entry name" value="PHOSPHATIDYLINOSITOL-GLYCAN BIOSYNTHESIS CLASS F PROTEIN-RELATED"/>
    <property type="match status" value="1"/>
</dbReference>
<dbReference type="Gene3D" id="3.40.50.720">
    <property type="entry name" value="NAD(P)-binding Rossmann-like Domain"/>
    <property type="match status" value="1"/>
</dbReference>
<dbReference type="Proteomes" id="UP000749559">
    <property type="component" value="Unassembled WGS sequence"/>
</dbReference>
<dbReference type="PRINTS" id="PR00080">
    <property type="entry name" value="SDRFAMILY"/>
</dbReference>
<dbReference type="OrthoDB" id="191139at2759"/>
<comment type="caution">
    <text evidence="2">The sequence shown here is derived from an EMBL/GenBank/DDBJ whole genome shotgun (WGS) entry which is preliminary data.</text>
</comment>
<protein>
    <submittedName>
        <fullName evidence="2">Uncharacterized protein</fullName>
    </submittedName>
</protein>
<comment type="similarity">
    <text evidence="1">Belongs to the short-chain dehydrogenases/reductases (SDR) family.</text>
</comment>
<dbReference type="PANTHER" id="PTHR43157:SF31">
    <property type="entry name" value="PHOSPHATIDYLINOSITOL-GLYCAN BIOSYNTHESIS CLASS F PROTEIN"/>
    <property type="match status" value="1"/>
</dbReference>
<dbReference type="SUPFAM" id="SSF51735">
    <property type="entry name" value="NAD(P)-binding Rossmann-fold domains"/>
    <property type="match status" value="1"/>
</dbReference>
<accession>A0A8J1U2T2</accession>
<evidence type="ECO:0000313" key="2">
    <source>
        <dbReference type="EMBL" id="CAH1791843.1"/>
    </source>
</evidence>
<reference evidence="2" key="1">
    <citation type="submission" date="2022-03" db="EMBL/GenBank/DDBJ databases">
        <authorList>
            <person name="Martin C."/>
        </authorList>
    </citation>
    <scope>NUCLEOTIDE SEQUENCE</scope>
</reference>
<name>A0A8J1U2T2_OWEFU</name>
<dbReference type="PRINTS" id="PR00081">
    <property type="entry name" value="GDHRDH"/>
</dbReference>
<evidence type="ECO:0000313" key="3">
    <source>
        <dbReference type="Proteomes" id="UP000749559"/>
    </source>
</evidence>